<name>A0A4S4N5J6_9RHOB</name>
<dbReference type="GO" id="GO:0006749">
    <property type="term" value="P:glutathione metabolic process"/>
    <property type="evidence" value="ECO:0007669"/>
    <property type="project" value="TreeGrafter"/>
</dbReference>
<dbReference type="PANTHER" id="PTHR42943:SF2">
    <property type="entry name" value="GLUTATHIONE S-TRANSFERASE KAPPA 1"/>
    <property type="match status" value="1"/>
</dbReference>
<dbReference type="InterPro" id="IPR014440">
    <property type="entry name" value="HCCAis_GSTk"/>
</dbReference>
<comment type="caution">
    <text evidence="4">The sequence shown here is derived from an EMBL/GenBank/DDBJ whole genome shotgun (WGS) entry which is preliminary data.</text>
</comment>
<dbReference type="InterPro" id="IPR001853">
    <property type="entry name" value="DSBA-like_thioredoxin_dom"/>
</dbReference>
<gene>
    <name evidence="4" type="ORF">E4Z66_18115</name>
</gene>
<dbReference type="InterPro" id="IPR051924">
    <property type="entry name" value="GST_Kappa/NadH"/>
</dbReference>
<evidence type="ECO:0000256" key="1">
    <source>
        <dbReference type="PIRNR" id="PIRNR006386"/>
    </source>
</evidence>
<proteinExistence type="inferred from homology"/>
<dbReference type="PIRSF" id="PIRSF006386">
    <property type="entry name" value="HCCAis_GSTk"/>
    <property type="match status" value="1"/>
</dbReference>
<evidence type="ECO:0000256" key="2">
    <source>
        <dbReference type="PIRSR" id="PIRSR006386-1"/>
    </source>
</evidence>
<dbReference type="GO" id="GO:0004602">
    <property type="term" value="F:glutathione peroxidase activity"/>
    <property type="evidence" value="ECO:0007669"/>
    <property type="project" value="TreeGrafter"/>
</dbReference>
<reference evidence="4 5" key="1">
    <citation type="submission" date="2019-04" db="EMBL/GenBank/DDBJ databases">
        <title>Shimia ponticola sp. nov., isolated from seawater.</title>
        <authorList>
            <person name="Kim Y.-O."/>
            <person name="Yoon J.-H."/>
        </authorList>
    </citation>
    <scope>NUCLEOTIDE SEQUENCE [LARGE SCALE GENOMIC DNA]</scope>
    <source>
        <strain evidence="4 5">MYP11</strain>
    </source>
</reference>
<dbReference type="EMBL" id="SRKY01000006">
    <property type="protein sequence ID" value="THH34359.1"/>
    <property type="molecule type" value="Genomic_DNA"/>
</dbReference>
<dbReference type="PANTHER" id="PTHR42943">
    <property type="entry name" value="GLUTATHIONE S-TRANSFERASE KAPPA"/>
    <property type="match status" value="1"/>
</dbReference>
<comment type="similarity">
    <text evidence="1">Belongs to the GST superfamily. NadH family.</text>
</comment>
<dbReference type="AlphaFoldDB" id="A0A4S4N5J6"/>
<dbReference type="Proteomes" id="UP000306602">
    <property type="component" value="Unassembled WGS sequence"/>
</dbReference>
<keyword evidence="5" id="KW-1185">Reference proteome</keyword>
<dbReference type="Gene3D" id="3.40.30.10">
    <property type="entry name" value="Glutaredoxin"/>
    <property type="match status" value="1"/>
</dbReference>
<evidence type="ECO:0000259" key="3">
    <source>
        <dbReference type="Pfam" id="PF01323"/>
    </source>
</evidence>
<feature type="active site" description="Nucleophile" evidence="2">
    <location>
        <position position="12"/>
    </location>
</feature>
<dbReference type="GO" id="GO:0004364">
    <property type="term" value="F:glutathione transferase activity"/>
    <property type="evidence" value="ECO:0007669"/>
    <property type="project" value="TreeGrafter"/>
</dbReference>
<feature type="domain" description="DSBA-like thioredoxin" evidence="3">
    <location>
        <begin position="3"/>
        <end position="197"/>
    </location>
</feature>
<dbReference type="OrthoDB" id="5244108at2"/>
<comment type="catalytic activity">
    <reaction evidence="1">
        <text>2-hydroxychromene-2-carboxylate = (3E)-4-(2-hydroxyphenyl)-2-oxobut-3-enoate</text>
        <dbReference type="Rhea" id="RHEA:27401"/>
        <dbReference type="ChEBI" id="CHEBI:59350"/>
        <dbReference type="ChEBI" id="CHEBI:59353"/>
        <dbReference type="EC" id="5.99.1.4"/>
    </reaction>
</comment>
<evidence type="ECO:0000313" key="5">
    <source>
        <dbReference type="Proteomes" id="UP000306602"/>
    </source>
</evidence>
<dbReference type="RefSeq" id="WP_136464485.1">
    <property type="nucleotide sequence ID" value="NZ_SRKY01000006.1"/>
</dbReference>
<protein>
    <recommendedName>
        <fullName evidence="1">2-hydroxychromene-2-carboxylate isomerase</fullName>
        <ecNumber evidence="1">5.99.1.4</ecNumber>
    </recommendedName>
</protein>
<keyword evidence="1 4" id="KW-0413">Isomerase</keyword>
<dbReference type="EC" id="5.99.1.4" evidence="1"/>
<dbReference type="Pfam" id="PF01323">
    <property type="entry name" value="DSBA"/>
    <property type="match status" value="1"/>
</dbReference>
<dbReference type="GO" id="GO:0018845">
    <property type="term" value="F:2-hydroxychromene-2-carboxylate isomerase activity"/>
    <property type="evidence" value="ECO:0007669"/>
    <property type="project" value="UniProtKB-UniRule"/>
</dbReference>
<dbReference type="InterPro" id="IPR036249">
    <property type="entry name" value="Thioredoxin-like_sf"/>
</dbReference>
<evidence type="ECO:0000313" key="4">
    <source>
        <dbReference type="EMBL" id="THH34359.1"/>
    </source>
</evidence>
<organism evidence="4 5">
    <name type="scientific">Aliishimia ponticola</name>
    <dbReference type="NCBI Taxonomy" id="2499833"/>
    <lineage>
        <taxon>Bacteria</taxon>
        <taxon>Pseudomonadati</taxon>
        <taxon>Pseudomonadota</taxon>
        <taxon>Alphaproteobacteria</taxon>
        <taxon>Rhodobacterales</taxon>
        <taxon>Paracoccaceae</taxon>
        <taxon>Aliishimia</taxon>
    </lineage>
</organism>
<sequence>MKTIEYFYSAHSAYAYIGHLRLLEICSSHGCELVHKPIDLRPVVRAVGSLPFDRRTQHNVDYHFGREIERWAQFRNIAILSHRPTYHDRQLDFSNGILIAGINGSADIDALSYAILQAHWRDDADLEDPDQMRKVATNLNPEYGKFVDIALSEEVQRIHSSNTNEAIERGIFGSPTYFLDGDMYYGQDHLELMEYAISQPFGPFNFLNPKPGDPRLEK</sequence>
<dbReference type="SUPFAM" id="SSF52833">
    <property type="entry name" value="Thioredoxin-like"/>
    <property type="match status" value="1"/>
</dbReference>
<accession>A0A4S4N5J6</accession>